<gene>
    <name evidence="1" type="ORF">EI684_14415</name>
</gene>
<dbReference type="EMBL" id="RSAS01000576">
    <property type="protein sequence ID" value="RRR69898.1"/>
    <property type="molecule type" value="Genomic_DNA"/>
</dbReference>
<comment type="caution">
    <text evidence="1">The sequence shown here is derived from an EMBL/GenBank/DDBJ whole genome shotgun (WGS) entry which is preliminary data.</text>
</comment>
<protein>
    <submittedName>
        <fullName evidence="1">Uncharacterized protein</fullName>
    </submittedName>
</protein>
<accession>A0A426TWG6</accession>
<proteinExistence type="predicted"/>
<name>A0A426TWG6_9CHLR</name>
<reference evidence="1 2" key="1">
    <citation type="submission" date="2018-12" db="EMBL/GenBank/DDBJ databases">
        <title>Genome Sequence of Candidatus Viridilinea halotolerans isolated from saline sulfide-rich spring.</title>
        <authorList>
            <person name="Grouzdev D.S."/>
            <person name="Burganskaya E.I."/>
            <person name="Krutkina M.S."/>
            <person name="Sukhacheva M.V."/>
            <person name="Gorlenko V.M."/>
        </authorList>
    </citation>
    <scope>NUCLEOTIDE SEQUENCE [LARGE SCALE GENOMIC DNA]</scope>
    <source>
        <strain evidence="1">Chok-6</strain>
    </source>
</reference>
<sequence length="82" mass="9079">MTTTLYNEALTLALRLPRSDRLRLAQVLTSAAAAETSLWPPPAVIVRMPVTPEVLPTLLTGGAWDPLLPLRREELYNDRGRA</sequence>
<dbReference type="Proteomes" id="UP000280307">
    <property type="component" value="Unassembled WGS sequence"/>
</dbReference>
<evidence type="ECO:0000313" key="2">
    <source>
        <dbReference type="Proteomes" id="UP000280307"/>
    </source>
</evidence>
<organism evidence="1 2">
    <name type="scientific">Candidatus Viridilinea halotolerans</name>
    <dbReference type="NCBI Taxonomy" id="2491704"/>
    <lineage>
        <taxon>Bacteria</taxon>
        <taxon>Bacillati</taxon>
        <taxon>Chloroflexota</taxon>
        <taxon>Chloroflexia</taxon>
        <taxon>Chloroflexales</taxon>
        <taxon>Chloroflexineae</taxon>
        <taxon>Oscillochloridaceae</taxon>
        <taxon>Candidatus Viridilinea</taxon>
    </lineage>
</organism>
<dbReference type="AlphaFoldDB" id="A0A426TWG6"/>
<evidence type="ECO:0000313" key="1">
    <source>
        <dbReference type="EMBL" id="RRR69898.1"/>
    </source>
</evidence>